<accession>A0ABR2I7K7</accession>
<comment type="caution">
    <text evidence="1">The sequence shown here is derived from an EMBL/GenBank/DDBJ whole genome shotgun (WGS) entry which is preliminary data.</text>
</comment>
<proteinExistence type="predicted"/>
<name>A0ABR2I7K7_9PEZI</name>
<dbReference type="Proteomes" id="UP001390339">
    <property type="component" value="Unassembled WGS sequence"/>
</dbReference>
<reference evidence="1 2" key="1">
    <citation type="journal article" date="2024" name="IMA Fungus">
        <title>Apiospora arundinis, a panoply of carbohydrate-active enzymes and secondary metabolites.</title>
        <authorList>
            <person name="Sorensen T."/>
            <person name="Petersen C."/>
            <person name="Muurmann A.T."/>
            <person name="Christiansen J.V."/>
            <person name="Brundto M.L."/>
            <person name="Overgaard C.K."/>
            <person name="Boysen A.T."/>
            <person name="Wollenberg R.D."/>
            <person name="Larsen T.O."/>
            <person name="Sorensen J.L."/>
            <person name="Nielsen K.L."/>
            <person name="Sondergaard T.E."/>
        </authorList>
    </citation>
    <scope>NUCLEOTIDE SEQUENCE [LARGE SCALE GENOMIC DNA]</scope>
    <source>
        <strain evidence="1 2">AAU 773</strain>
    </source>
</reference>
<organism evidence="1 2">
    <name type="scientific">Apiospora arundinis</name>
    <dbReference type="NCBI Taxonomy" id="335852"/>
    <lineage>
        <taxon>Eukaryota</taxon>
        <taxon>Fungi</taxon>
        <taxon>Dikarya</taxon>
        <taxon>Ascomycota</taxon>
        <taxon>Pezizomycotina</taxon>
        <taxon>Sordariomycetes</taxon>
        <taxon>Xylariomycetidae</taxon>
        <taxon>Amphisphaeriales</taxon>
        <taxon>Apiosporaceae</taxon>
        <taxon>Apiospora</taxon>
    </lineage>
</organism>
<dbReference type="EMBL" id="JAPCWZ010000006">
    <property type="protein sequence ID" value="KAK8859041.1"/>
    <property type="molecule type" value="Genomic_DNA"/>
</dbReference>
<sequence length="85" mass="9669">MLVANIYIYAKVHHFNASFEPVRDFKVTPSRIVQDPEATRILEALLGARQFGFSVIDEDGENTMDDTTSVSIVETHEIIQYLIQI</sequence>
<keyword evidence="2" id="KW-1185">Reference proteome</keyword>
<evidence type="ECO:0000313" key="2">
    <source>
        <dbReference type="Proteomes" id="UP001390339"/>
    </source>
</evidence>
<protein>
    <submittedName>
        <fullName evidence="1">Uncharacterized protein</fullName>
    </submittedName>
</protein>
<evidence type="ECO:0000313" key="1">
    <source>
        <dbReference type="EMBL" id="KAK8859041.1"/>
    </source>
</evidence>
<gene>
    <name evidence="1" type="ORF">PGQ11_009775</name>
</gene>